<reference evidence="1 2" key="1">
    <citation type="submission" date="2020-02" db="EMBL/GenBank/DDBJ databases">
        <authorList>
            <person name="Ma Q."/>
            <person name="Huang Y."/>
            <person name="Song X."/>
            <person name="Pei D."/>
        </authorList>
    </citation>
    <scope>NUCLEOTIDE SEQUENCE [LARGE SCALE GENOMIC DNA]</scope>
    <source>
        <strain evidence="1">Sxm20200214</strain>
        <tissue evidence="1">Leaf</tissue>
    </source>
</reference>
<sequence length="98" mass="10163">MGISISGAVLSGLGSTFSISRRSSVGGGGMRFGRNSVIIAPKCKKSWVMAAVAAGEAVLAVEGMRFGRKRVIIAPKRKKSCGMAGDGNVPKTRSYMAQ</sequence>
<evidence type="ECO:0000313" key="1">
    <source>
        <dbReference type="EMBL" id="KAG2298126.1"/>
    </source>
</evidence>
<gene>
    <name evidence="1" type="ORF">Bca52824_034598</name>
</gene>
<dbReference type="Proteomes" id="UP000886595">
    <property type="component" value="Unassembled WGS sequence"/>
</dbReference>
<proteinExistence type="predicted"/>
<protein>
    <submittedName>
        <fullName evidence="1">Uncharacterized protein</fullName>
    </submittedName>
</protein>
<dbReference type="AlphaFoldDB" id="A0A8X7V1X7"/>
<dbReference type="EMBL" id="JAAMPC010000008">
    <property type="protein sequence ID" value="KAG2298126.1"/>
    <property type="molecule type" value="Genomic_DNA"/>
</dbReference>
<accession>A0A8X7V1X7</accession>
<name>A0A8X7V1X7_BRACI</name>
<organism evidence="1 2">
    <name type="scientific">Brassica carinata</name>
    <name type="common">Ethiopian mustard</name>
    <name type="synonym">Abyssinian cabbage</name>
    <dbReference type="NCBI Taxonomy" id="52824"/>
    <lineage>
        <taxon>Eukaryota</taxon>
        <taxon>Viridiplantae</taxon>
        <taxon>Streptophyta</taxon>
        <taxon>Embryophyta</taxon>
        <taxon>Tracheophyta</taxon>
        <taxon>Spermatophyta</taxon>
        <taxon>Magnoliopsida</taxon>
        <taxon>eudicotyledons</taxon>
        <taxon>Gunneridae</taxon>
        <taxon>Pentapetalae</taxon>
        <taxon>rosids</taxon>
        <taxon>malvids</taxon>
        <taxon>Brassicales</taxon>
        <taxon>Brassicaceae</taxon>
        <taxon>Brassiceae</taxon>
        <taxon>Brassica</taxon>
    </lineage>
</organism>
<keyword evidence="2" id="KW-1185">Reference proteome</keyword>
<comment type="caution">
    <text evidence="1">The sequence shown here is derived from an EMBL/GenBank/DDBJ whole genome shotgun (WGS) entry which is preliminary data.</text>
</comment>
<evidence type="ECO:0000313" key="2">
    <source>
        <dbReference type="Proteomes" id="UP000886595"/>
    </source>
</evidence>